<proteinExistence type="predicted"/>
<reference evidence="2" key="1">
    <citation type="journal article" date="2019" name="Int. J. Syst. Evol. Microbiol.">
        <title>The Global Catalogue of Microorganisms (GCM) 10K type strain sequencing project: providing services to taxonomists for standard genome sequencing and annotation.</title>
        <authorList>
            <consortium name="The Broad Institute Genomics Platform"/>
            <consortium name="The Broad Institute Genome Sequencing Center for Infectious Disease"/>
            <person name="Wu L."/>
            <person name="Ma J."/>
        </authorList>
    </citation>
    <scope>NUCLEOTIDE SEQUENCE [LARGE SCALE GENOMIC DNA]</scope>
    <source>
        <strain evidence="2">KCTC 42805</strain>
    </source>
</reference>
<evidence type="ECO:0000313" key="2">
    <source>
        <dbReference type="Proteomes" id="UP001597469"/>
    </source>
</evidence>
<protein>
    <submittedName>
        <fullName evidence="1">DUF6516 family protein</fullName>
    </submittedName>
</protein>
<gene>
    <name evidence="1" type="ORF">ACFSUS_00490</name>
</gene>
<comment type="caution">
    <text evidence="1">The sequence shown here is derived from an EMBL/GenBank/DDBJ whole genome shotgun (WGS) entry which is preliminary data.</text>
</comment>
<sequence>MQLPDLTLYLEMISGQEVIQVKQRPDLFHFRLKVTLINGTILHVRENHLPVLEWHEYSYQWQTADNVLIARWDNAHERHTQSVPPHHQHVGSEENVLPSEPMTLEKVLQHISRQLATSN</sequence>
<dbReference type="EMBL" id="JBHULN010000001">
    <property type="protein sequence ID" value="MFD2569088.1"/>
    <property type="molecule type" value="Genomic_DNA"/>
</dbReference>
<keyword evidence="2" id="KW-1185">Reference proteome</keyword>
<accession>A0ABW5LWC3</accession>
<dbReference type="Proteomes" id="UP001597469">
    <property type="component" value="Unassembled WGS sequence"/>
</dbReference>
<dbReference type="RefSeq" id="WP_381517541.1">
    <property type="nucleotide sequence ID" value="NZ_JBHULN010000001.1"/>
</dbReference>
<evidence type="ECO:0000313" key="1">
    <source>
        <dbReference type="EMBL" id="MFD2569088.1"/>
    </source>
</evidence>
<dbReference type="Pfam" id="PF20126">
    <property type="entry name" value="TumE"/>
    <property type="match status" value="1"/>
</dbReference>
<organism evidence="1 2">
    <name type="scientific">Spirosoma soli</name>
    <dbReference type="NCBI Taxonomy" id="1770529"/>
    <lineage>
        <taxon>Bacteria</taxon>
        <taxon>Pseudomonadati</taxon>
        <taxon>Bacteroidota</taxon>
        <taxon>Cytophagia</taxon>
        <taxon>Cytophagales</taxon>
        <taxon>Cytophagaceae</taxon>
        <taxon>Spirosoma</taxon>
    </lineage>
</organism>
<name>A0ABW5LWC3_9BACT</name>
<dbReference type="InterPro" id="IPR045397">
    <property type="entry name" value="TumE-like"/>
</dbReference>